<keyword evidence="1" id="KW-0472">Membrane</keyword>
<feature type="transmembrane region" description="Helical" evidence="1">
    <location>
        <begin position="7"/>
        <end position="29"/>
    </location>
</feature>
<organism evidence="2">
    <name type="scientific">Anguilla anguilla</name>
    <name type="common">European freshwater eel</name>
    <name type="synonym">Muraena anguilla</name>
    <dbReference type="NCBI Taxonomy" id="7936"/>
    <lineage>
        <taxon>Eukaryota</taxon>
        <taxon>Metazoa</taxon>
        <taxon>Chordata</taxon>
        <taxon>Craniata</taxon>
        <taxon>Vertebrata</taxon>
        <taxon>Euteleostomi</taxon>
        <taxon>Actinopterygii</taxon>
        <taxon>Neopterygii</taxon>
        <taxon>Teleostei</taxon>
        <taxon>Anguilliformes</taxon>
        <taxon>Anguillidae</taxon>
        <taxon>Anguilla</taxon>
    </lineage>
</organism>
<name>A0A0E9QL86_ANGAN</name>
<protein>
    <submittedName>
        <fullName evidence="2">Uncharacterized protein</fullName>
    </submittedName>
</protein>
<sequence>MKKMYHVSFLFWFVGKFFFVKLIGFFYFATL</sequence>
<evidence type="ECO:0000313" key="2">
    <source>
        <dbReference type="EMBL" id="JAH17227.1"/>
    </source>
</evidence>
<accession>A0A0E9QL86</accession>
<reference evidence="2" key="1">
    <citation type="submission" date="2014-11" db="EMBL/GenBank/DDBJ databases">
        <authorList>
            <person name="Amaro Gonzalez C."/>
        </authorList>
    </citation>
    <scope>NUCLEOTIDE SEQUENCE</scope>
</reference>
<dbReference type="EMBL" id="GBXM01091350">
    <property type="protein sequence ID" value="JAH17227.1"/>
    <property type="molecule type" value="Transcribed_RNA"/>
</dbReference>
<keyword evidence="1" id="KW-0812">Transmembrane</keyword>
<reference evidence="2" key="2">
    <citation type="journal article" date="2015" name="Fish Shellfish Immunol.">
        <title>Early steps in the European eel (Anguilla anguilla)-Vibrio vulnificus interaction in the gills: Role of the RtxA13 toxin.</title>
        <authorList>
            <person name="Callol A."/>
            <person name="Pajuelo D."/>
            <person name="Ebbesson L."/>
            <person name="Teles M."/>
            <person name="MacKenzie S."/>
            <person name="Amaro C."/>
        </authorList>
    </citation>
    <scope>NUCLEOTIDE SEQUENCE</scope>
</reference>
<dbReference type="AlphaFoldDB" id="A0A0E9QL86"/>
<proteinExistence type="predicted"/>
<keyword evidence="1" id="KW-1133">Transmembrane helix</keyword>
<evidence type="ECO:0000256" key="1">
    <source>
        <dbReference type="SAM" id="Phobius"/>
    </source>
</evidence>